<dbReference type="PANTHER" id="PTHR45638:SF2">
    <property type="entry name" value="CYCLIC NUCLEOTIDE-GATED CATION CHANNEL ALPHA-4"/>
    <property type="match status" value="1"/>
</dbReference>
<dbReference type="GO" id="GO:0044877">
    <property type="term" value="F:protein-containing complex binding"/>
    <property type="evidence" value="ECO:0007669"/>
    <property type="project" value="TreeGrafter"/>
</dbReference>
<dbReference type="EMBL" id="NCKV01060709">
    <property type="protein sequence ID" value="RWS00161.1"/>
    <property type="molecule type" value="Genomic_DNA"/>
</dbReference>
<protein>
    <submittedName>
        <fullName evidence="3">CNGA4 protein-like protein</fullName>
    </submittedName>
</protein>
<dbReference type="InterPro" id="IPR018490">
    <property type="entry name" value="cNMP-bd_dom_sf"/>
</dbReference>
<gene>
    <name evidence="3" type="ORF">B4U80_04575</name>
</gene>
<dbReference type="InterPro" id="IPR050866">
    <property type="entry name" value="CNG_cation_channel"/>
</dbReference>
<dbReference type="GO" id="GO:0005223">
    <property type="term" value="F:intracellularly cGMP-activated cation channel activity"/>
    <property type="evidence" value="ECO:0007669"/>
    <property type="project" value="TreeGrafter"/>
</dbReference>
<dbReference type="InterPro" id="IPR014710">
    <property type="entry name" value="RmlC-like_jellyroll"/>
</dbReference>
<keyword evidence="1" id="KW-0406">Ion transport</keyword>
<sequence length="96" mass="10685">MYIIREGQLAVVADDGVTQYAVLGAGLYFGEISIINIKGGYTSIFARDTDLRPIHYSLTCWHSFPKGMGNIRGSDSGWGGHRCYRGNFWRISHNNG</sequence>
<evidence type="ECO:0000313" key="3">
    <source>
        <dbReference type="EMBL" id="RWS00161.1"/>
    </source>
</evidence>
<dbReference type="Gene3D" id="2.60.120.10">
    <property type="entry name" value="Jelly Rolls"/>
    <property type="match status" value="1"/>
</dbReference>
<comment type="caution">
    <text evidence="3">The sequence shown here is derived from an EMBL/GenBank/DDBJ whole genome shotgun (WGS) entry which is preliminary data.</text>
</comment>
<dbReference type="OrthoDB" id="421226at2759"/>
<proteinExistence type="predicted"/>
<dbReference type="VEuPathDB" id="VectorBase:LDEU014499"/>
<accession>A0A443QAU8</accession>
<dbReference type="InterPro" id="IPR000595">
    <property type="entry name" value="cNMP-bd_dom"/>
</dbReference>
<organism evidence="3 4">
    <name type="scientific">Leptotrombidium deliense</name>
    <dbReference type="NCBI Taxonomy" id="299467"/>
    <lineage>
        <taxon>Eukaryota</taxon>
        <taxon>Metazoa</taxon>
        <taxon>Ecdysozoa</taxon>
        <taxon>Arthropoda</taxon>
        <taxon>Chelicerata</taxon>
        <taxon>Arachnida</taxon>
        <taxon>Acari</taxon>
        <taxon>Acariformes</taxon>
        <taxon>Trombidiformes</taxon>
        <taxon>Prostigmata</taxon>
        <taxon>Anystina</taxon>
        <taxon>Parasitengona</taxon>
        <taxon>Trombiculoidea</taxon>
        <taxon>Trombiculidae</taxon>
        <taxon>Leptotrombidium</taxon>
    </lineage>
</organism>
<evidence type="ECO:0000259" key="2">
    <source>
        <dbReference type="PROSITE" id="PS50042"/>
    </source>
</evidence>
<reference evidence="3 4" key="1">
    <citation type="journal article" date="2018" name="Gigascience">
        <title>Genomes of trombidid mites reveal novel predicted allergens and laterally-transferred genes associated with secondary metabolism.</title>
        <authorList>
            <person name="Dong X."/>
            <person name="Chaisiri K."/>
            <person name="Xia D."/>
            <person name="Armstrong S.D."/>
            <person name="Fang Y."/>
            <person name="Donnelly M.J."/>
            <person name="Kadowaki T."/>
            <person name="McGarry J.W."/>
            <person name="Darby A.C."/>
            <person name="Makepeace B.L."/>
        </authorList>
    </citation>
    <scope>NUCLEOTIDE SEQUENCE [LARGE SCALE GENOMIC DNA]</scope>
    <source>
        <strain evidence="3">UoL-UT</strain>
    </source>
</reference>
<dbReference type="PROSITE" id="PS50042">
    <property type="entry name" value="CNMP_BINDING_3"/>
    <property type="match status" value="1"/>
</dbReference>
<name>A0A443QAU8_9ACAR</name>
<keyword evidence="1" id="KW-0813">Transport</keyword>
<evidence type="ECO:0000313" key="4">
    <source>
        <dbReference type="Proteomes" id="UP000288716"/>
    </source>
</evidence>
<dbReference type="GO" id="GO:0005886">
    <property type="term" value="C:plasma membrane"/>
    <property type="evidence" value="ECO:0007669"/>
    <property type="project" value="TreeGrafter"/>
</dbReference>
<dbReference type="SUPFAM" id="SSF51206">
    <property type="entry name" value="cAMP-binding domain-like"/>
    <property type="match status" value="1"/>
</dbReference>
<dbReference type="GO" id="GO:0030553">
    <property type="term" value="F:cGMP binding"/>
    <property type="evidence" value="ECO:0007669"/>
    <property type="project" value="TreeGrafter"/>
</dbReference>
<dbReference type="Proteomes" id="UP000288716">
    <property type="component" value="Unassembled WGS sequence"/>
</dbReference>
<keyword evidence="1" id="KW-1071">Ligand-gated ion channel</keyword>
<evidence type="ECO:0000256" key="1">
    <source>
        <dbReference type="ARBA" id="ARBA00023286"/>
    </source>
</evidence>
<dbReference type="GO" id="GO:0017071">
    <property type="term" value="C:intracellular cyclic nucleotide activated cation channel complex"/>
    <property type="evidence" value="ECO:0007669"/>
    <property type="project" value="TreeGrafter"/>
</dbReference>
<dbReference type="PANTHER" id="PTHR45638">
    <property type="entry name" value="CYCLIC NUCLEOTIDE-GATED CATION CHANNEL SUBUNIT A"/>
    <property type="match status" value="1"/>
</dbReference>
<dbReference type="GO" id="GO:0005222">
    <property type="term" value="F:intracellularly cAMP-activated cation channel activity"/>
    <property type="evidence" value="ECO:0007669"/>
    <property type="project" value="TreeGrafter"/>
</dbReference>
<dbReference type="AlphaFoldDB" id="A0A443QAU8"/>
<keyword evidence="1" id="KW-0407">Ion channel</keyword>
<feature type="domain" description="Cyclic nucleotide-binding" evidence="2">
    <location>
        <begin position="1"/>
        <end position="35"/>
    </location>
</feature>
<dbReference type="STRING" id="299467.A0A443QAU8"/>
<keyword evidence="4" id="KW-1185">Reference proteome</keyword>